<dbReference type="GO" id="GO:0006950">
    <property type="term" value="P:response to stress"/>
    <property type="evidence" value="ECO:0007669"/>
    <property type="project" value="TreeGrafter"/>
</dbReference>
<dbReference type="HOGENOM" id="CLU_083287_3_0_6"/>
<dbReference type="EMBL" id="CP002209">
    <property type="protein sequence ID" value="ADN77257.1"/>
    <property type="molecule type" value="Genomic_DNA"/>
</dbReference>
<dbReference type="PROSITE" id="PS50995">
    <property type="entry name" value="HTH_MARR_2"/>
    <property type="match status" value="1"/>
</dbReference>
<dbReference type="PRINTS" id="PR00598">
    <property type="entry name" value="HTHMARR"/>
</dbReference>
<evidence type="ECO:0000259" key="2">
    <source>
        <dbReference type="PROSITE" id="PS50995"/>
    </source>
</evidence>
<dbReference type="SMART" id="SM00347">
    <property type="entry name" value="HTH_MARR"/>
    <property type="match status" value="1"/>
</dbReference>
<accession>E1SUF0</accession>
<dbReference type="InterPro" id="IPR000835">
    <property type="entry name" value="HTH_MarR-typ"/>
</dbReference>
<feature type="domain" description="HTH marR-type" evidence="2">
    <location>
        <begin position="10"/>
        <end position="148"/>
    </location>
</feature>
<protein>
    <submittedName>
        <fullName evidence="3">Transcriptional regulator, MarR family</fullName>
    </submittedName>
</protein>
<dbReference type="GO" id="GO:0003700">
    <property type="term" value="F:DNA-binding transcription factor activity"/>
    <property type="evidence" value="ECO:0007669"/>
    <property type="project" value="InterPro"/>
</dbReference>
<dbReference type="GeneID" id="67183279"/>
<dbReference type="eggNOG" id="COG1846">
    <property type="taxonomic scope" value="Bacteria"/>
</dbReference>
<dbReference type="PANTHER" id="PTHR33164">
    <property type="entry name" value="TRANSCRIPTIONAL REGULATOR, MARR FAMILY"/>
    <property type="match status" value="1"/>
</dbReference>
<dbReference type="STRING" id="550540.Fbal_3057"/>
<dbReference type="OrthoDB" id="9806864at2"/>
<evidence type="ECO:0000256" key="1">
    <source>
        <dbReference type="ARBA" id="ARBA00004496"/>
    </source>
</evidence>
<dbReference type="KEGG" id="fbl:Fbal_3057"/>
<dbReference type="InterPro" id="IPR036388">
    <property type="entry name" value="WH-like_DNA-bd_sf"/>
</dbReference>
<gene>
    <name evidence="3" type="ordered locus">Fbal_3057</name>
</gene>
<comment type="subcellular location">
    <subcellularLocation>
        <location evidence="1">Cytoplasm</location>
    </subcellularLocation>
</comment>
<sequence length="148" mass="16749">MTTPQTPTLDNQLCFALYSASNAVIRLYRPLLEPFDLTYPQFLVMLALWQADNVPLKALSQRTRLDPGTITPIVKRLEAKGLLTRQSDADDERVKRVALTDAGRAIQAPLFEAHRCLYESMNPDKAALESLRQQCLGLLDQINRRLEP</sequence>
<name>E1SUF0_FERBD</name>
<dbReference type="InterPro" id="IPR036390">
    <property type="entry name" value="WH_DNA-bd_sf"/>
</dbReference>
<organism evidence="3 4">
    <name type="scientific">Ferrimonas balearica (strain DSM 9799 / CCM 4581 / KCTC 23876 / PAT)</name>
    <dbReference type="NCBI Taxonomy" id="550540"/>
    <lineage>
        <taxon>Bacteria</taxon>
        <taxon>Pseudomonadati</taxon>
        <taxon>Pseudomonadota</taxon>
        <taxon>Gammaproteobacteria</taxon>
        <taxon>Alteromonadales</taxon>
        <taxon>Ferrimonadaceae</taxon>
        <taxon>Ferrimonas</taxon>
    </lineage>
</organism>
<evidence type="ECO:0000313" key="3">
    <source>
        <dbReference type="EMBL" id="ADN77257.1"/>
    </source>
</evidence>
<reference evidence="3 4" key="1">
    <citation type="journal article" date="2010" name="Stand. Genomic Sci.">
        <title>Complete genome sequence of Ferrimonas balearica type strain (PAT).</title>
        <authorList>
            <person name="Nolan M."/>
            <person name="Sikorski J."/>
            <person name="Davenport K."/>
            <person name="Lucas S."/>
            <person name="Glavina Del Rio T."/>
            <person name="Tice H."/>
            <person name="Cheng J."/>
            <person name="Goodwin L."/>
            <person name="Pitluck S."/>
            <person name="Liolios K."/>
            <person name="Ivanova N."/>
            <person name="Mavromatis K."/>
            <person name="Ovchinnikova G."/>
            <person name="Pati A."/>
            <person name="Chen A."/>
            <person name="Palaniappan K."/>
            <person name="Land M."/>
            <person name="Hauser L."/>
            <person name="Chang Y."/>
            <person name="Jeffries C."/>
            <person name="Tapia R."/>
            <person name="Brettin T."/>
            <person name="Detter J."/>
            <person name="Han C."/>
            <person name="Yasawong M."/>
            <person name="Rohde M."/>
            <person name="Tindall B."/>
            <person name="Goker M."/>
            <person name="Woyke T."/>
            <person name="Bristow J."/>
            <person name="Eisen J."/>
            <person name="Markowitz V."/>
            <person name="Hugenholtz P."/>
            <person name="Kyrpides N."/>
            <person name="Klenk H."/>
            <person name="Lapidus A."/>
        </authorList>
    </citation>
    <scope>NUCLEOTIDE SEQUENCE [LARGE SCALE GENOMIC DNA]</scope>
    <source>
        <strain evidence="4">DSM 9799 / CCM 4581 / KCTC 23876 / PAT</strain>
    </source>
</reference>
<dbReference type="RefSeq" id="WP_013346563.1">
    <property type="nucleotide sequence ID" value="NC_014541.1"/>
</dbReference>
<dbReference type="GO" id="GO:0005737">
    <property type="term" value="C:cytoplasm"/>
    <property type="evidence" value="ECO:0007669"/>
    <property type="project" value="UniProtKB-SubCell"/>
</dbReference>
<dbReference type="PANTHER" id="PTHR33164:SF5">
    <property type="entry name" value="ORGANIC HYDROPEROXIDE RESISTANCE TRANSCRIPTIONAL REGULATOR"/>
    <property type="match status" value="1"/>
</dbReference>
<dbReference type="InterPro" id="IPR039422">
    <property type="entry name" value="MarR/SlyA-like"/>
</dbReference>
<proteinExistence type="predicted"/>
<dbReference type="AlphaFoldDB" id="E1SUF0"/>
<dbReference type="SUPFAM" id="SSF46785">
    <property type="entry name" value="Winged helix' DNA-binding domain"/>
    <property type="match status" value="1"/>
</dbReference>
<dbReference type="Proteomes" id="UP000006683">
    <property type="component" value="Chromosome"/>
</dbReference>
<dbReference type="Gene3D" id="1.10.10.10">
    <property type="entry name" value="Winged helix-like DNA-binding domain superfamily/Winged helix DNA-binding domain"/>
    <property type="match status" value="1"/>
</dbReference>
<dbReference type="Pfam" id="PF01047">
    <property type="entry name" value="MarR"/>
    <property type="match status" value="1"/>
</dbReference>
<keyword evidence="4" id="KW-1185">Reference proteome</keyword>
<evidence type="ECO:0000313" key="4">
    <source>
        <dbReference type="Proteomes" id="UP000006683"/>
    </source>
</evidence>